<keyword evidence="3" id="KW-0862">Zinc</keyword>
<evidence type="ECO:0000313" key="7">
    <source>
        <dbReference type="EMBL" id="CAI2385890.1"/>
    </source>
</evidence>
<protein>
    <submittedName>
        <fullName evidence="7">Uncharacterized protein</fullName>
    </submittedName>
</protein>
<dbReference type="PROSITE" id="PS50119">
    <property type="entry name" value="ZF_BBOX"/>
    <property type="match status" value="1"/>
</dbReference>
<dbReference type="EMBL" id="CAMPGE010028362">
    <property type="protein sequence ID" value="CAI2385890.1"/>
    <property type="molecule type" value="Genomic_DNA"/>
</dbReference>
<evidence type="ECO:0000259" key="5">
    <source>
        <dbReference type="PROSITE" id="PS50119"/>
    </source>
</evidence>
<dbReference type="Gene3D" id="3.30.160.60">
    <property type="entry name" value="Classic Zinc Finger"/>
    <property type="match status" value="1"/>
</dbReference>
<sequence>MSFRRKNKHSLVSYDKSNSLAAINSVAVSKTPVAKQKQNSSEASLGLIKIPKSKGPKIIKISKKPALSFSSFFHAHKSEKDSSIITQTNKTQSFEQKQDDSKLEAPQAPDSIQKNYQKIIGHIRRGKSTVAETTTIDSEQRPARSLKFLKKKTAKPFKAISGDIAMLRQNWFDVECHSCLNRKVRQPFRMACKHNICEDCVIQLDTIRGLQEVELGENEYKCAECGVKTKSKKLEPIVIKKKADDLLKVSVNTQQNNEEENIRDSVTNPEILSQRGVSDMKSPDFIPNSQRIQGSLLKKDTLIDIKGTDNPTKTNSSEILKTEEEDCKAHKEKLKLFCFNCGKPLCVMCTHYETSHEGHTIKPIPIAIKLGVNERKKLVEEGKQVCEILQNSISQFQQLQESMTRQKLLYIKKLDVEFALIQKIIELRKQAMKEKIEESFDFVYKENKRKIDGFTSARERIKHLSNFKGFKDRDVLRISQRLDSLYNFLSSVDLSYTDDEDLTESMFTENPHNIISEVLAKFDFAPVKAMDIDRCRRCFENSKILNDDLFNPQFVSILPKIDSAKLCYRYSKNGSGTEQFHFNCSNKGPTILLVKANDNYIFGGYNPLSWIKENVYLNTTGSFLFSLTDGKGRGVIKFPVKRNRSSCAIKCSELLWSPGFGEEGFCDLFINFKKIKSSYSKLGNVYECPNTYEDPDTLLAGRKSNWFIQEIEIYSLNLVEDTFET</sequence>
<dbReference type="InterPro" id="IPR017907">
    <property type="entry name" value="Znf_RING_CS"/>
</dbReference>
<dbReference type="GO" id="GO:0008270">
    <property type="term" value="F:zinc ion binding"/>
    <property type="evidence" value="ECO:0007669"/>
    <property type="project" value="UniProtKB-KW"/>
</dbReference>
<evidence type="ECO:0000256" key="2">
    <source>
        <dbReference type="ARBA" id="ARBA00022771"/>
    </source>
</evidence>
<evidence type="ECO:0000313" key="8">
    <source>
        <dbReference type="Proteomes" id="UP001295684"/>
    </source>
</evidence>
<dbReference type="SMART" id="SM00336">
    <property type="entry name" value="BBOX"/>
    <property type="match status" value="1"/>
</dbReference>
<dbReference type="InterPro" id="IPR050143">
    <property type="entry name" value="TRIM/RBCC"/>
</dbReference>
<dbReference type="Pfam" id="PF07534">
    <property type="entry name" value="TLD"/>
    <property type="match status" value="1"/>
</dbReference>
<evidence type="ECO:0000256" key="3">
    <source>
        <dbReference type="ARBA" id="ARBA00022833"/>
    </source>
</evidence>
<dbReference type="InterPro" id="IPR000315">
    <property type="entry name" value="Znf_B-box"/>
</dbReference>
<name>A0AAD1Y6V2_EUPCR</name>
<dbReference type="InterPro" id="IPR013083">
    <property type="entry name" value="Znf_RING/FYVE/PHD"/>
</dbReference>
<evidence type="ECO:0000256" key="1">
    <source>
        <dbReference type="ARBA" id="ARBA00022723"/>
    </source>
</evidence>
<dbReference type="Pfam" id="PF00643">
    <property type="entry name" value="zf-B_box"/>
    <property type="match status" value="1"/>
</dbReference>
<keyword evidence="2 4" id="KW-0863">Zinc-finger</keyword>
<dbReference type="PROSITE" id="PS51886">
    <property type="entry name" value="TLDC"/>
    <property type="match status" value="1"/>
</dbReference>
<organism evidence="7 8">
    <name type="scientific">Euplotes crassus</name>
    <dbReference type="NCBI Taxonomy" id="5936"/>
    <lineage>
        <taxon>Eukaryota</taxon>
        <taxon>Sar</taxon>
        <taxon>Alveolata</taxon>
        <taxon>Ciliophora</taxon>
        <taxon>Intramacronucleata</taxon>
        <taxon>Spirotrichea</taxon>
        <taxon>Hypotrichia</taxon>
        <taxon>Euplotida</taxon>
        <taxon>Euplotidae</taxon>
        <taxon>Moneuplotes</taxon>
    </lineage>
</organism>
<keyword evidence="1" id="KW-0479">Metal-binding</keyword>
<comment type="caution">
    <text evidence="7">The sequence shown here is derived from an EMBL/GenBank/DDBJ whole genome shotgun (WGS) entry which is preliminary data.</text>
</comment>
<dbReference type="Proteomes" id="UP001295684">
    <property type="component" value="Unassembled WGS sequence"/>
</dbReference>
<feature type="domain" description="B box-type" evidence="5">
    <location>
        <begin position="322"/>
        <end position="364"/>
    </location>
</feature>
<evidence type="ECO:0000259" key="6">
    <source>
        <dbReference type="PROSITE" id="PS51886"/>
    </source>
</evidence>
<dbReference type="PANTHER" id="PTHR24103">
    <property type="entry name" value="E3 UBIQUITIN-PROTEIN LIGASE TRIM"/>
    <property type="match status" value="1"/>
</dbReference>
<keyword evidence="8" id="KW-1185">Reference proteome</keyword>
<dbReference type="SUPFAM" id="SSF57845">
    <property type="entry name" value="B-box zinc-binding domain"/>
    <property type="match status" value="1"/>
</dbReference>
<dbReference type="InterPro" id="IPR006571">
    <property type="entry name" value="TLDc_dom"/>
</dbReference>
<dbReference type="SUPFAM" id="SSF57850">
    <property type="entry name" value="RING/U-box"/>
    <property type="match status" value="1"/>
</dbReference>
<proteinExistence type="predicted"/>
<evidence type="ECO:0000256" key="4">
    <source>
        <dbReference type="PROSITE-ProRule" id="PRU00024"/>
    </source>
</evidence>
<gene>
    <name evidence="7" type="ORF">ECRASSUSDP1_LOCUS27485</name>
</gene>
<dbReference type="AlphaFoldDB" id="A0AAD1Y6V2"/>
<dbReference type="Gene3D" id="3.30.40.10">
    <property type="entry name" value="Zinc/RING finger domain, C3HC4 (zinc finger)"/>
    <property type="match status" value="1"/>
</dbReference>
<dbReference type="PROSITE" id="PS00518">
    <property type="entry name" value="ZF_RING_1"/>
    <property type="match status" value="1"/>
</dbReference>
<dbReference type="SMART" id="SM00584">
    <property type="entry name" value="TLDc"/>
    <property type="match status" value="1"/>
</dbReference>
<accession>A0AAD1Y6V2</accession>
<reference evidence="7" key="1">
    <citation type="submission" date="2023-07" db="EMBL/GenBank/DDBJ databases">
        <authorList>
            <consortium name="AG Swart"/>
            <person name="Singh M."/>
            <person name="Singh A."/>
            <person name="Seah K."/>
            <person name="Emmerich C."/>
        </authorList>
    </citation>
    <scope>NUCLEOTIDE SEQUENCE</scope>
    <source>
        <strain evidence="7">DP1</strain>
    </source>
</reference>
<feature type="domain" description="TLDc" evidence="6">
    <location>
        <begin position="543"/>
        <end position="717"/>
    </location>
</feature>